<keyword evidence="5" id="KW-1133">Transmembrane helix</keyword>
<keyword evidence="3" id="KW-0812">Transmembrane</keyword>
<evidence type="ECO:0000256" key="3">
    <source>
        <dbReference type="ARBA" id="ARBA00022692"/>
    </source>
</evidence>
<comment type="caution">
    <text evidence="8">The sequence shown here is derived from an EMBL/GenBank/DDBJ whole genome shotgun (WGS) entry which is preliminary data.</text>
</comment>
<organism evidence="8 9">
    <name type="scientific">Aquifex aeolicus</name>
    <dbReference type="NCBI Taxonomy" id="63363"/>
    <lineage>
        <taxon>Bacteria</taxon>
        <taxon>Pseudomonadati</taxon>
        <taxon>Aquificota</taxon>
        <taxon>Aquificia</taxon>
        <taxon>Aquificales</taxon>
        <taxon>Aquificaceae</taxon>
        <taxon>Aquifex</taxon>
    </lineage>
</organism>
<dbReference type="Pfam" id="PF02416">
    <property type="entry name" value="TatA_B_E"/>
    <property type="match status" value="1"/>
</dbReference>
<keyword evidence="2" id="KW-0813">Transport</keyword>
<gene>
    <name evidence="8" type="ORF">EYH37_03715</name>
</gene>
<dbReference type="AlphaFoldDB" id="A0A9D1CGF4"/>
<evidence type="ECO:0000313" key="8">
    <source>
        <dbReference type="EMBL" id="HIP98453.1"/>
    </source>
</evidence>
<protein>
    <recommendedName>
        <fullName evidence="10">Twin-arginine translocase TatA/TatE family subunit</fullName>
    </recommendedName>
</protein>
<dbReference type="Proteomes" id="UP000606463">
    <property type="component" value="Unassembled WGS sequence"/>
</dbReference>
<dbReference type="GO" id="GO:0016020">
    <property type="term" value="C:membrane"/>
    <property type="evidence" value="ECO:0007669"/>
    <property type="project" value="UniProtKB-ARBA"/>
</dbReference>
<evidence type="ECO:0008006" key="10">
    <source>
        <dbReference type="Google" id="ProtNLM"/>
    </source>
</evidence>
<comment type="subcellular location">
    <subcellularLocation>
        <location evidence="1">Membrane</location>
        <topology evidence="1">Single-pass membrane protein</topology>
    </subcellularLocation>
</comment>
<dbReference type="GO" id="GO:0015031">
    <property type="term" value="P:protein transport"/>
    <property type="evidence" value="ECO:0007669"/>
    <property type="project" value="UniProtKB-KW"/>
</dbReference>
<proteinExistence type="predicted"/>
<keyword evidence="7" id="KW-0472">Membrane</keyword>
<keyword evidence="6" id="KW-0811">Translocation</keyword>
<sequence length="111" mass="12835">MELQLLVILAVAFLVFGPEKMVEFAANLGRIVRKLRQEWVQIQMEMELSKLKQELRKKQEDGESKVKGYLSGETDLKPRSQKEILETTMEELFRGNAPVLEDKDKNKPKSS</sequence>
<evidence type="ECO:0000256" key="5">
    <source>
        <dbReference type="ARBA" id="ARBA00022989"/>
    </source>
</evidence>
<evidence type="ECO:0000256" key="7">
    <source>
        <dbReference type="ARBA" id="ARBA00023136"/>
    </source>
</evidence>
<dbReference type="EMBL" id="DQVE01000041">
    <property type="protein sequence ID" value="HIP98453.1"/>
    <property type="molecule type" value="Genomic_DNA"/>
</dbReference>
<keyword evidence="4" id="KW-0653">Protein transport</keyword>
<evidence type="ECO:0000256" key="1">
    <source>
        <dbReference type="ARBA" id="ARBA00004167"/>
    </source>
</evidence>
<evidence type="ECO:0000256" key="6">
    <source>
        <dbReference type="ARBA" id="ARBA00023010"/>
    </source>
</evidence>
<accession>A0A9D1CGF4</accession>
<reference evidence="8" key="1">
    <citation type="journal article" date="2020" name="ISME J.">
        <title>Gammaproteobacteria mediating utilization of methyl-, sulfur- and petroleum organic compounds in deep ocean hydrothermal plumes.</title>
        <authorList>
            <person name="Zhou Z."/>
            <person name="Liu Y."/>
            <person name="Pan J."/>
            <person name="Cron B.R."/>
            <person name="Toner B.M."/>
            <person name="Anantharaman K."/>
            <person name="Breier J.A."/>
            <person name="Dick G.J."/>
            <person name="Li M."/>
        </authorList>
    </citation>
    <scope>NUCLEOTIDE SEQUENCE</scope>
    <source>
        <strain evidence="8">SZUA-1501</strain>
    </source>
</reference>
<evidence type="ECO:0000313" key="9">
    <source>
        <dbReference type="Proteomes" id="UP000606463"/>
    </source>
</evidence>
<name>A0A9D1CGF4_AQUAO</name>
<dbReference type="Gene3D" id="1.20.5.3310">
    <property type="match status" value="1"/>
</dbReference>
<evidence type="ECO:0000256" key="4">
    <source>
        <dbReference type="ARBA" id="ARBA00022927"/>
    </source>
</evidence>
<evidence type="ECO:0000256" key="2">
    <source>
        <dbReference type="ARBA" id="ARBA00022448"/>
    </source>
</evidence>
<dbReference type="InterPro" id="IPR003369">
    <property type="entry name" value="TatA/B/E"/>
</dbReference>